<dbReference type="InterPro" id="IPR007693">
    <property type="entry name" value="DNA_helicase_DnaB-like_N"/>
</dbReference>
<sequence length="430" mass="47917">MELPKAIESEQAILGAMIAYQSVTVEVVDKLKSEYFYNTKHIKIYREIVSLFNDGLLVDIKTLAQSLNDKGLLEVVGGVSYLINLYEGATFAENIKYHCEVIADKWSKRNIIHISRDLINKAYDSKITSKDIISDGVGEFYKMSSDNGKMYTMAECLDSALVEIEARYNNKGDIIGKTTGFASFDKAIGGLQKGNLFVIAGRPSMGKTALALNIAAKAAEKSRVAIFSFEMSKQELSDRLLSDEGCIKLGKIKSGNLSSGEFEKISNVAARLSERYAIVYDGRSLNTSEIKAKCIKAKLQDGLDIVVIDYLQLINGDSKSNGNRVYEISKISRELKSMARELEINIIALSQLSRATEARENKRPVLSDLRDSGAIEQDADIIALLYRDEYYKRDSTEKGICEVIIGKNRNGKTGVFKLNWIPEIQRFIDI</sequence>
<keyword evidence="9" id="KW-0413">Isomerase</keyword>
<keyword evidence="5 12" id="KW-0378">Hydrolase</keyword>
<keyword evidence="4 12" id="KW-0547">Nucleotide-binding</keyword>
<dbReference type="InterPro" id="IPR016136">
    <property type="entry name" value="DNA_helicase_N/primase_C"/>
</dbReference>
<dbReference type="Gene3D" id="3.40.50.300">
    <property type="entry name" value="P-loop containing nucleotide triphosphate hydrolases"/>
    <property type="match status" value="1"/>
</dbReference>
<dbReference type="GO" id="GO:0016787">
    <property type="term" value="F:hydrolase activity"/>
    <property type="evidence" value="ECO:0007669"/>
    <property type="project" value="UniProtKB-KW"/>
</dbReference>
<dbReference type="Gene3D" id="1.10.860.10">
    <property type="entry name" value="DNAb Helicase, Chain A"/>
    <property type="match status" value="1"/>
</dbReference>
<dbReference type="Proteomes" id="UP000585258">
    <property type="component" value="Unassembled WGS sequence"/>
</dbReference>
<evidence type="ECO:0000256" key="9">
    <source>
        <dbReference type="ARBA" id="ARBA00023235"/>
    </source>
</evidence>
<dbReference type="GO" id="GO:0005829">
    <property type="term" value="C:cytosol"/>
    <property type="evidence" value="ECO:0007669"/>
    <property type="project" value="TreeGrafter"/>
</dbReference>
<evidence type="ECO:0000256" key="7">
    <source>
        <dbReference type="ARBA" id="ARBA00022840"/>
    </source>
</evidence>
<dbReference type="SUPFAM" id="SSF52540">
    <property type="entry name" value="P-loop containing nucleoside triphosphate hydrolases"/>
    <property type="match status" value="1"/>
</dbReference>
<evidence type="ECO:0000256" key="11">
    <source>
        <dbReference type="NCBIfam" id="TIGR00665"/>
    </source>
</evidence>
<evidence type="ECO:0000256" key="5">
    <source>
        <dbReference type="ARBA" id="ARBA00022801"/>
    </source>
</evidence>
<dbReference type="GO" id="GO:0006269">
    <property type="term" value="P:DNA replication, synthesis of primer"/>
    <property type="evidence" value="ECO:0007669"/>
    <property type="project" value="UniProtKB-UniRule"/>
</dbReference>
<dbReference type="RefSeq" id="WP_185164293.1">
    <property type="nucleotide sequence ID" value="NZ_JACKWY010000004.1"/>
</dbReference>
<evidence type="ECO:0000256" key="12">
    <source>
        <dbReference type="RuleBase" id="RU362085"/>
    </source>
</evidence>
<keyword evidence="6 12" id="KW-0347">Helicase</keyword>
<dbReference type="GO" id="GO:1990077">
    <property type="term" value="C:primosome complex"/>
    <property type="evidence" value="ECO:0007669"/>
    <property type="project" value="UniProtKB-UniRule"/>
</dbReference>
<dbReference type="EC" id="5.6.2.3" evidence="11 12"/>
<evidence type="ECO:0000256" key="8">
    <source>
        <dbReference type="ARBA" id="ARBA00023125"/>
    </source>
</evidence>
<dbReference type="InterPro" id="IPR036185">
    <property type="entry name" value="DNA_heli_DnaB-like_N_sf"/>
</dbReference>
<evidence type="ECO:0000313" key="14">
    <source>
        <dbReference type="EMBL" id="MBB6714810.1"/>
    </source>
</evidence>
<dbReference type="GO" id="GO:0003677">
    <property type="term" value="F:DNA binding"/>
    <property type="evidence" value="ECO:0007669"/>
    <property type="project" value="UniProtKB-UniRule"/>
</dbReference>
<dbReference type="PANTHER" id="PTHR30153">
    <property type="entry name" value="REPLICATIVE DNA HELICASE DNAB"/>
    <property type="match status" value="1"/>
</dbReference>
<keyword evidence="2 12" id="KW-0639">Primosome</keyword>
<evidence type="ECO:0000256" key="4">
    <source>
        <dbReference type="ARBA" id="ARBA00022741"/>
    </source>
</evidence>
<evidence type="ECO:0000256" key="1">
    <source>
        <dbReference type="ARBA" id="ARBA00008428"/>
    </source>
</evidence>
<reference evidence="14 15" key="1">
    <citation type="submission" date="2020-08" db="EMBL/GenBank/DDBJ databases">
        <title>Clostridia isolated from Swiss meat.</title>
        <authorList>
            <person name="Wambui J."/>
            <person name="Stevens M.J.A."/>
            <person name="Stephan R."/>
        </authorList>
    </citation>
    <scope>NUCLEOTIDE SEQUENCE [LARGE SCALE GENOMIC DNA]</scope>
    <source>
        <strain evidence="14 15">CM001</strain>
    </source>
</reference>
<evidence type="ECO:0000256" key="6">
    <source>
        <dbReference type="ARBA" id="ARBA00022806"/>
    </source>
</evidence>
<dbReference type="SUPFAM" id="SSF48024">
    <property type="entry name" value="N-terminal domain of DnaB helicase"/>
    <property type="match status" value="1"/>
</dbReference>
<accession>A0A7X0VRP0</accession>
<dbReference type="CDD" id="cd00984">
    <property type="entry name" value="DnaB_C"/>
    <property type="match status" value="1"/>
</dbReference>
<dbReference type="PROSITE" id="PS51199">
    <property type="entry name" value="SF4_HELICASE"/>
    <property type="match status" value="1"/>
</dbReference>
<protein>
    <recommendedName>
        <fullName evidence="11 12">Replicative DNA helicase</fullName>
        <ecNumber evidence="11 12">5.6.2.3</ecNumber>
    </recommendedName>
</protein>
<feature type="domain" description="SF4 helicase" evidence="13">
    <location>
        <begin position="170"/>
        <end position="430"/>
    </location>
</feature>
<evidence type="ECO:0000256" key="3">
    <source>
        <dbReference type="ARBA" id="ARBA00022705"/>
    </source>
</evidence>
<dbReference type="AlphaFoldDB" id="A0A7X0VRP0"/>
<proteinExistence type="inferred from homology"/>
<name>A0A7X0VRP0_9CLOT</name>
<comment type="function">
    <text evidence="12">The main replicative DNA helicase, it participates in initiation and elongation during chromosome replication. Travels ahead of the DNA replisome, separating dsDNA into templates for DNA synthesis. A processive ATP-dependent 5'-3' DNA helicase it has DNA-dependent ATPase activity.</text>
</comment>
<comment type="catalytic activity">
    <reaction evidence="10 12">
        <text>ATP + H2O = ADP + phosphate + H(+)</text>
        <dbReference type="Rhea" id="RHEA:13065"/>
        <dbReference type="ChEBI" id="CHEBI:15377"/>
        <dbReference type="ChEBI" id="CHEBI:15378"/>
        <dbReference type="ChEBI" id="CHEBI:30616"/>
        <dbReference type="ChEBI" id="CHEBI:43474"/>
        <dbReference type="ChEBI" id="CHEBI:456216"/>
        <dbReference type="EC" id="5.6.2.3"/>
    </reaction>
</comment>
<evidence type="ECO:0000256" key="2">
    <source>
        <dbReference type="ARBA" id="ARBA00022515"/>
    </source>
</evidence>
<dbReference type="GO" id="GO:0043139">
    <property type="term" value="F:5'-3' DNA helicase activity"/>
    <property type="evidence" value="ECO:0007669"/>
    <property type="project" value="UniProtKB-EC"/>
</dbReference>
<dbReference type="EMBL" id="JACKWY010000004">
    <property type="protein sequence ID" value="MBB6714810.1"/>
    <property type="molecule type" value="Genomic_DNA"/>
</dbReference>
<organism evidence="14 15">
    <name type="scientific">Clostridium gasigenes</name>
    <dbReference type="NCBI Taxonomy" id="94869"/>
    <lineage>
        <taxon>Bacteria</taxon>
        <taxon>Bacillati</taxon>
        <taxon>Bacillota</taxon>
        <taxon>Clostridia</taxon>
        <taxon>Eubacteriales</taxon>
        <taxon>Clostridiaceae</taxon>
        <taxon>Clostridium</taxon>
    </lineage>
</organism>
<comment type="similarity">
    <text evidence="1 12">Belongs to the helicase family. DnaB subfamily.</text>
</comment>
<dbReference type="GO" id="GO:0005524">
    <property type="term" value="F:ATP binding"/>
    <property type="evidence" value="ECO:0007669"/>
    <property type="project" value="UniProtKB-UniRule"/>
</dbReference>
<gene>
    <name evidence="14" type="primary">dnaB</name>
    <name evidence="14" type="ORF">H7E68_08705</name>
</gene>
<dbReference type="InterPro" id="IPR027417">
    <property type="entry name" value="P-loop_NTPase"/>
</dbReference>
<evidence type="ECO:0000256" key="10">
    <source>
        <dbReference type="ARBA" id="ARBA00048954"/>
    </source>
</evidence>
<evidence type="ECO:0000259" key="13">
    <source>
        <dbReference type="PROSITE" id="PS51199"/>
    </source>
</evidence>
<comment type="caution">
    <text evidence="14">The sequence shown here is derived from an EMBL/GenBank/DDBJ whole genome shotgun (WGS) entry which is preliminary data.</text>
</comment>
<keyword evidence="3 12" id="KW-0235">DNA replication</keyword>
<dbReference type="PANTHER" id="PTHR30153:SF2">
    <property type="entry name" value="REPLICATIVE DNA HELICASE"/>
    <property type="match status" value="1"/>
</dbReference>
<evidence type="ECO:0000313" key="15">
    <source>
        <dbReference type="Proteomes" id="UP000585258"/>
    </source>
</evidence>
<dbReference type="Pfam" id="PF00772">
    <property type="entry name" value="DnaB"/>
    <property type="match status" value="1"/>
</dbReference>
<dbReference type="Pfam" id="PF03796">
    <property type="entry name" value="DnaB_C"/>
    <property type="match status" value="1"/>
</dbReference>
<dbReference type="InterPro" id="IPR007692">
    <property type="entry name" value="DNA_helicase_DnaB"/>
</dbReference>
<dbReference type="InterPro" id="IPR007694">
    <property type="entry name" value="DNA_helicase_DnaB-like_C"/>
</dbReference>
<keyword evidence="8 12" id="KW-0238">DNA-binding</keyword>
<keyword evidence="7 12" id="KW-0067">ATP-binding</keyword>
<dbReference type="NCBIfam" id="TIGR00665">
    <property type="entry name" value="DnaB"/>
    <property type="match status" value="1"/>
</dbReference>